<reference evidence="1 2" key="1">
    <citation type="submission" date="2018-11" db="EMBL/GenBank/DDBJ databases">
        <authorList>
            <person name="Zhou Z."/>
            <person name="Wang G."/>
        </authorList>
    </citation>
    <scope>NUCLEOTIDE SEQUENCE [LARGE SCALE GENOMIC DNA]</scope>
    <source>
        <strain evidence="1 2">KCTC42998</strain>
    </source>
</reference>
<keyword evidence="2" id="KW-1185">Reference proteome</keyword>
<dbReference type="EMBL" id="RQJP01000001">
    <property type="protein sequence ID" value="RRB18353.1"/>
    <property type="molecule type" value="Genomic_DNA"/>
</dbReference>
<dbReference type="AlphaFoldDB" id="A0A3P1CYG6"/>
<protein>
    <submittedName>
        <fullName evidence="1">Uncharacterized protein</fullName>
    </submittedName>
</protein>
<accession>A0A3P1CYG6</accession>
<dbReference type="OrthoDB" id="771644at2"/>
<dbReference type="Proteomes" id="UP000274271">
    <property type="component" value="Unassembled WGS sequence"/>
</dbReference>
<comment type="caution">
    <text evidence="1">The sequence shown here is derived from an EMBL/GenBank/DDBJ whole genome shotgun (WGS) entry which is preliminary data.</text>
</comment>
<evidence type="ECO:0000313" key="1">
    <source>
        <dbReference type="EMBL" id="RRB18353.1"/>
    </source>
</evidence>
<dbReference type="RefSeq" id="WP_124905868.1">
    <property type="nucleotide sequence ID" value="NZ_RQJP01000001.1"/>
</dbReference>
<evidence type="ECO:0000313" key="2">
    <source>
        <dbReference type="Proteomes" id="UP000274271"/>
    </source>
</evidence>
<sequence>MTGLRRLNTRLKRFLMVVILIFLSNTQPVKPFFVLFLEGFKSYQYATPSGGFEDFEMPLKHRTYESVVRRFDAYKHEHPSDTVLYRLFRKDPFLFWRWSDMISSPKYQLPYLNPDSIKEKGNE</sequence>
<name>A0A3P1CYG6_9BACT</name>
<proteinExistence type="predicted"/>
<organism evidence="1 2">
    <name type="scientific">Larkinella knui</name>
    <dbReference type="NCBI Taxonomy" id="2025310"/>
    <lineage>
        <taxon>Bacteria</taxon>
        <taxon>Pseudomonadati</taxon>
        <taxon>Bacteroidota</taxon>
        <taxon>Cytophagia</taxon>
        <taxon>Cytophagales</taxon>
        <taxon>Spirosomataceae</taxon>
        <taxon>Larkinella</taxon>
    </lineage>
</organism>
<gene>
    <name evidence="1" type="ORF">EHT87_08815</name>
</gene>